<evidence type="ECO:0000256" key="4">
    <source>
        <dbReference type="SAM" id="MobiDB-lite"/>
    </source>
</evidence>
<keyword evidence="3" id="KW-0067">ATP-binding</keyword>
<evidence type="ECO:0000256" key="5">
    <source>
        <dbReference type="SAM" id="Phobius"/>
    </source>
</evidence>
<protein>
    <recommendedName>
        <fullName evidence="6">Epidermal growth factor receptor-like transmembrane-juxtamembrane segment domain-containing protein</fullName>
    </recommendedName>
</protein>
<name>A0AAN8I8K8_9EURO</name>
<reference evidence="7 8" key="1">
    <citation type="submission" date="2022-12" db="EMBL/GenBank/DDBJ databases">
        <title>Genomic features and morphological characterization of a novel Knufia sp. strain isolated from spacecraft assembly facility.</title>
        <authorList>
            <person name="Teixeira M."/>
            <person name="Chander A.M."/>
            <person name="Stajich J.E."/>
            <person name="Venkateswaran K."/>
        </authorList>
    </citation>
    <scope>NUCLEOTIDE SEQUENCE [LARGE SCALE GENOMIC DNA]</scope>
    <source>
        <strain evidence="7 8">FJI-L2-BK-P2</strain>
    </source>
</reference>
<dbReference type="SUPFAM" id="SSF50630">
    <property type="entry name" value="Acid proteases"/>
    <property type="match status" value="1"/>
</dbReference>
<feature type="domain" description="Epidermal growth factor receptor-like transmembrane-juxtamembrane segment" evidence="6">
    <location>
        <begin position="420"/>
        <end position="449"/>
    </location>
</feature>
<proteinExistence type="predicted"/>
<organism evidence="7 8">
    <name type="scientific">Knufia fluminis</name>
    <dbReference type="NCBI Taxonomy" id="191047"/>
    <lineage>
        <taxon>Eukaryota</taxon>
        <taxon>Fungi</taxon>
        <taxon>Dikarya</taxon>
        <taxon>Ascomycota</taxon>
        <taxon>Pezizomycotina</taxon>
        <taxon>Eurotiomycetes</taxon>
        <taxon>Chaetothyriomycetidae</taxon>
        <taxon>Chaetothyriales</taxon>
        <taxon>Trichomeriaceae</taxon>
        <taxon>Knufia</taxon>
    </lineage>
</organism>
<evidence type="ECO:0000313" key="7">
    <source>
        <dbReference type="EMBL" id="KAK5954741.1"/>
    </source>
</evidence>
<accession>A0AAN8I8K8</accession>
<keyword evidence="5" id="KW-0472">Membrane</keyword>
<evidence type="ECO:0000256" key="1">
    <source>
        <dbReference type="ARBA" id="ARBA00022553"/>
    </source>
</evidence>
<dbReference type="InterPro" id="IPR021109">
    <property type="entry name" value="Peptidase_aspartic_dom_sf"/>
</dbReference>
<feature type="transmembrane region" description="Helical" evidence="5">
    <location>
        <begin position="417"/>
        <end position="442"/>
    </location>
</feature>
<dbReference type="Gene3D" id="2.40.70.10">
    <property type="entry name" value="Acid Proteases"/>
    <property type="match status" value="1"/>
</dbReference>
<keyword evidence="5" id="KW-0812">Transmembrane</keyword>
<feature type="compositionally biased region" description="Polar residues" evidence="4">
    <location>
        <begin position="452"/>
        <end position="468"/>
    </location>
</feature>
<dbReference type="CDD" id="cd12087">
    <property type="entry name" value="TM_EGFR-like"/>
    <property type="match status" value="1"/>
</dbReference>
<evidence type="ECO:0000259" key="6">
    <source>
        <dbReference type="Pfam" id="PF21314"/>
    </source>
</evidence>
<dbReference type="GO" id="GO:0005524">
    <property type="term" value="F:ATP binding"/>
    <property type="evidence" value="ECO:0007669"/>
    <property type="project" value="UniProtKB-KW"/>
</dbReference>
<keyword evidence="8" id="KW-1185">Reference proteome</keyword>
<keyword evidence="1" id="KW-0597">Phosphoprotein</keyword>
<evidence type="ECO:0000256" key="2">
    <source>
        <dbReference type="ARBA" id="ARBA00022741"/>
    </source>
</evidence>
<comment type="caution">
    <text evidence="7">The sequence shown here is derived from an EMBL/GenBank/DDBJ whole genome shotgun (WGS) entry which is preliminary data.</text>
</comment>
<feature type="region of interest" description="Disordered" evidence="4">
    <location>
        <begin position="450"/>
        <end position="571"/>
    </location>
</feature>
<dbReference type="Pfam" id="PF21314">
    <property type="entry name" value="TM_ErbB1"/>
    <property type="match status" value="1"/>
</dbReference>
<dbReference type="Proteomes" id="UP001316803">
    <property type="component" value="Unassembled WGS sequence"/>
</dbReference>
<feature type="compositionally biased region" description="Polar residues" evidence="4">
    <location>
        <begin position="546"/>
        <end position="567"/>
    </location>
</feature>
<evidence type="ECO:0000256" key="3">
    <source>
        <dbReference type="ARBA" id="ARBA00022840"/>
    </source>
</evidence>
<gene>
    <name evidence="7" type="ORF">OHC33_004465</name>
</gene>
<dbReference type="AlphaFoldDB" id="A0AAN8I8K8"/>
<evidence type="ECO:0000313" key="8">
    <source>
        <dbReference type="Proteomes" id="UP001316803"/>
    </source>
</evidence>
<dbReference type="Gene3D" id="1.20.5.510">
    <property type="entry name" value="Single helix bin"/>
    <property type="match status" value="1"/>
</dbReference>
<dbReference type="EMBL" id="JAKLMC020000008">
    <property type="protein sequence ID" value="KAK5954741.1"/>
    <property type="molecule type" value="Genomic_DNA"/>
</dbReference>
<sequence>MSMDISTCNIGGIDPVLLPLYIGGNQVSARGPGTAYGIAATLGQPRQFFSLLPIFNVNNTFVVNADHCKSETNYSCIALNGGVYNPPDDVQIEVDPVRWNGTSGMDVVVGNDYQEKLYNDRLGIGDNEIFGFPFYTGSDNEGSTDRSALALGLNSSFIRAALETQMIGTKAWSYWPGNKYLGLDGLLILGGYDEARVGSDFATYKTEERYNGAWPATTYLEIKGLEWEYNPGNSTNLMPSDATTIGATLEPYWDAVYLPTASMDIIAESFESTYNSTIGTYMFEDFPVGNLIVTLVDDTRTIIPADDLFDYPTYYDDQGTETYSYSDDYSYLYASKIFDTSDYAGDYLLTLGLPFLSQKVIVADFDNGEYHMADAVKHDLGSGARSLKPLCTGGALAGSSNKTEPIDPKLVKKSTNVGAIAGGVVGSVAGLIIIALIAFFVLRRRKQKQSAEDQQQIPYLPEVTQTQYEPPHRGSTISPPPKYMTSRVCESGVDSQQPQRHRSPPPHASQLYAAGSELPSPGSESREVSKWAGNGGTGADARLSQVGVNSVGSNHEMSSENRFTATSGPIEMPDVFEYDERVDGQAGRQAT</sequence>
<keyword evidence="2" id="KW-0547">Nucleotide-binding</keyword>
<dbReference type="InterPro" id="IPR049328">
    <property type="entry name" value="TM_ErbB1"/>
</dbReference>
<keyword evidence="5" id="KW-1133">Transmembrane helix</keyword>